<gene>
    <name evidence="3" type="ORF">GCM10023346_02890</name>
</gene>
<dbReference type="CDD" id="cd07374">
    <property type="entry name" value="CYTH-like_Pase"/>
    <property type="match status" value="1"/>
</dbReference>
<dbReference type="Proteomes" id="UP001500200">
    <property type="component" value="Unassembled WGS sequence"/>
</dbReference>
<dbReference type="SMART" id="SM01118">
    <property type="entry name" value="CYTH"/>
    <property type="match status" value="1"/>
</dbReference>
<dbReference type="Pfam" id="PF01928">
    <property type="entry name" value="CYTH"/>
    <property type="match status" value="1"/>
</dbReference>
<proteinExistence type="predicted"/>
<name>A0ABP9RYF9_9MICC</name>
<dbReference type="SMART" id="SM00880">
    <property type="entry name" value="CHAD"/>
    <property type="match status" value="1"/>
</dbReference>
<evidence type="ECO:0000313" key="4">
    <source>
        <dbReference type="Proteomes" id="UP001500200"/>
    </source>
</evidence>
<dbReference type="Gene3D" id="2.40.320.10">
    <property type="entry name" value="Hypothetical Protein Pfu-838710-001"/>
    <property type="match status" value="1"/>
</dbReference>
<dbReference type="InterPro" id="IPR007899">
    <property type="entry name" value="CHAD_dom"/>
</dbReference>
<dbReference type="PANTHER" id="PTHR39339:SF1">
    <property type="entry name" value="CHAD DOMAIN-CONTAINING PROTEIN"/>
    <property type="match status" value="1"/>
</dbReference>
<dbReference type="RefSeq" id="WP_345447298.1">
    <property type="nucleotide sequence ID" value="NZ_BAABKK010000002.1"/>
</dbReference>
<keyword evidence="4" id="KW-1185">Reference proteome</keyword>
<dbReference type="InterPro" id="IPR033469">
    <property type="entry name" value="CYTH-like_dom_sf"/>
</dbReference>
<evidence type="ECO:0000259" key="2">
    <source>
        <dbReference type="PROSITE" id="PS51708"/>
    </source>
</evidence>
<dbReference type="PROSITE" id="PS51708">
    <property type="entry name" value="CHAD"/>
    <property type="match status" value="1"/>
</dbReference>
<dbReference type="SUPFAM" id="SSF55154">
    <property type="entry name" value="CYTH-like phosphatases"/>
    <property type="match status" value="1"/>
</dbReference>
<dbReference type="Gene3D" id="1.40.20.10">
    <property type="entry name" value="CHAD domain"/>
    <property type="match status" value="1"/>
</dbReference>
<protein>
    <submittedName>
        <fullName evidence="3">CYTH and CHAD domain-containing protein</fullName>
    </submittedName>
</protein>
<dbReference type="PROSITE" id="PS51707">
    <property type="entry name" value="CYTH"/>
    <property type="match status" value="1"/>
</dbReference>
<sequence>MSIQESVETERKYDADLETPLPAFEDIAGVDQVADPADHQLEAVYFDTDGLILAKHRITLRRRTGGTDSGWHLKLPADRGTRVEIQAPLGQPETVPEELAEKVLVFTRDDELRPVARIHTRRTVHRLHGSEDVTLADFADDHVTAETLHPVQMERKWREWEIELVHGDEALLESAERVLSGAGATPSGHASKLARAFGTAWPAAVPAPPKARPKGSAGDAIVAYIAAQIAEITELDPGVRQGADDAVHGMRSATRRLRSTLSVYGKLFEADAADQLKTELKWLGKVLGKARDAEVLRDRIGELMNEQPDGSVPASAASRINDELEAAFNSGYREMLRSLGTKRYFRLLESLEEFRDEPPTKPRAGKKARPATAKLAGKAIKRLRRSQKAAAGQTGVEGDRALHQVRKDAKRLRHAAEALEDVHKEPAVKLARNAQKIQKILGEHQDSVVSRSILLRLANNTDELVEDNSPYAPLLAAEEQRAADSWARYEKLAKKKRLNPL</sequence>
<dbReference type="InterPro" id="IPR023577">
    <property type="entry name" value="CYTH_domain"/>
</dbReference>
<feature type="domain" description="CHAD" evidence="2">
    <location>
        <begin position="214"/>
        <end position="501"/>
    </location>
</feature>
<feature type="domain" description="CYTH" evidence="1">
    <location>
        <begin position="6"/>
        <end position="203"/>
    </location>
</feature>
<dbReference type="InterPro" id="IPR038186">
    <property type="entry name" value="CHAD_dom_sf"/>
</dbReference>
<comment type="caution">
    <text evidence="3">The sequence shown here is derived from an EMBL/GenBank/DDBJ whole genome shotgun (WGS) entry which is preliminary data.</text>
</comment>
<dbReference type="PANTHER" id="PTHR39339">
    <property type="entry name" value="SLR1444 PROTEIN"/>
    <property type="match status" value="1"/>
</dbReference>
<reference evidence="4" key="1">
    <citation type="journal article" date="2019" name="Int. J. Syst. Evol. Microbiol.">
        <title>The Global Catalogue of Microorganisms (GCM) 10K type strain sequencing project: providing services to taxonomists for standard genome sequencing and annotation.</title>
        <authorList>
            <consortium name="The Broad Institute Genomics Platform"/>
            <consortium name="The Broad Institute Genome Sequencing Center for Infectious Disease"/>
            <person name="Wu L."/>
            <person name="Ma J."/>
        </authorList>
    </citation>
    <scope>NUCLEOTIDE SEQUENCE [LARGE SCALE GENOMIC DNA]</scope>
    <source>
        <strain evidence="4">JCM 18514</strain>
    </source>
</reference>
<dbReference type="Pfam" id="PF05235">
    <property type="entry name" value="CHAD"/>
    <property type="match status" value="1"/>
</dbReference>
<accession>A0ABP9RYF9</accession>
<evidence type="ECO:0000313" key="3">
    <source>
        <dbReference type="EMBL" id="GAA5189136.1"/>
    </source>
</evidence>
<evidence type="ECO:0000259" key="1">
    <source>
        <dbReference type="PROSITE" id="PS51707"/>
    </source>
</evidence>
<dbReference type="EMBL" id="BAABKK010000002">
    <property type="protein sequence ID" value="GAA5189136.1"/>
    <property type="molecule type" value="Genomic_DNA"/>
</dbReference>
<organism evidence="3 4">
    <name type="scientific">Arthrobacter gyeryongensis</name>
    <dbReference type="NCBI Taxonomy" id="1650592"/>
    <lineage>
        <taxon>Bacteria</taxon>
        <taxon>Bacillati</taxon>
        <taxon>Actinomycetota</taxon>
        <taxon>Actinomycetes</taxon>
        <taxon>Micrococcales</taxon>
        <taxon>Micrococcaceae</taxon>
        <taxon>Arthrobacter</taxon>
    </lineage>
</organism>